<name>A0A343TN44_9EURY</name>
<sequence>MAFEAFPVGGMEPQQMQLKSFVTEKRAVSPVIGVILMVAITVILAAVIGTFVLGLGDQIGDTAPNANFDVDVDDEEQNVTFTHAGGDQVDVNTLKFTTSGDVDFKESGDLSASSHHDENGALFVENVSFDQMSAGDRLTAELGDNNGTVSLVWESGDRSSILRSVDVAF</sequence>
<keyword evidence="1" id="KW-0812">Transmembrane</keyword>
<reference evidence="4" key="1">
    <citation type="submission" date="2017-11" db="EMBL/GenBank/DDBJ databases">
        <title>Phenotypic and genomic properties of facultatively anaerobic sulfur-reducing natronoarchaea from hypersaline soda lakes.</title>
        <authorList>
            <person name="Sorokin D.Y."/>
            <person name="Kublanov I.V."/>
            <person name="Roman P."/>
            <person name="Sinninghe Damste J.S."/>
            <person name="Golyshin P.N."/>
            <person name="Rojo D."/>
            <person name="Ciordia S."/>
            <person name="Mena M.D.C."/>
            <person name="Ferrer M."/>
            <person name="Messina E."/>
            <person name="Smedile F."/>
            <person name="La Spada G."/>
            <person name="La Cono V."/>
            <person name="Yakimov M.M."/>
        </authorList>
    </citation>
    <scope>NUCLEOTIDE SEQUENCE [LARGE SCALE GENOMIC DNA]</scope>
    <source>
        <strain evidence="4">AArc-Sl</strain>
    </source>
</reference>
<accession>A0A343TN44</accession>
<protein>
    <recommendedName>
        <fullName evidence="2">Archaeal Type IV pilin N-terminal domain-containing protein</fullName>
    </recommendedName>
</protein>
<evidence type="ECO:0000256" key="1">
    <source>
        <dbReference type="SAM" id="Phobius"/>
    </source>
</evidence>
<dbReference type="Proteomes" id="UP000263012">
    <property type="component" value="Chromosome"/>
</dbReference>
<evidence type="ECO:0000259" key="2">
    <source>
        <dbReference type="Pfam" id="PF07790"/>
    </source>
</evidence>
<keyword evidence="4" id="KW-1185">Reference proteome</keyword>
<gene>
    <name evidence="3" type="ORF">AArcSl_2905</name>
</gene>
<dbReference type="EMBL" id="CP025066">
    <property type="protein sequence ID" value="AUX10516.1"/>
    <property type="molecule type" value="Genomic_DNA"/>
</dbReference>
<dbReference type="InterPro" id="IPR012859">
    <property type="entry name" value="Pilin_N_archaeal"/>
</dbReference>
<evidence type="ECO:0000313" key="4">
    <source>
        <dbReference type="Proteomes" id="UP000263012"/>
    </source>
</evidence>
<dbReference type="PANTHER" id="PTHR38138">
    <property type="entry name" value="VNG6441H"/>
    <property type="match status" value="1"/>
</dbReference>
<keyword evidence="1" id="KW-0472">Membrane</keyword>
<feature type="domain" description="Archaeal Type IV pilin N-terminal" evidence="2">
    <location>
        <begin position="26"/>
        <end position="100"/>
    </location>
</feature>
<dbReference type="PANTHER" id="PTHR38138:SF1">
    <property type="entry name" value="ARCHAEAL TYPE IV PILIN N-TERMINAL DOMAIN-CONTAINING PROTEIN"/>
    <property type="match status" value="1"/>
</dbReference>
<dbReference type="AlphaFoldDB" id="A0A343TN44"/>
<dbReference type="KEGG" id="hdf:AArcSl_2905"/>
<dbReference type="NCBIfam" id="TIGR02537">
    <property type="entry name" value="arch_flag_Nterm"/>
    <property type="match status" value="1"/>
</dbReference>
<organism evidence="3 4">
    <name type="scientific">Halalkaliarchaeum desulfuricum</name>
    <dbReference type="NCBI Taxonomy" id="2055893"/>
    <lineage>
        <taxon>Archaea</taxon>
        <taxon>Methanobacteriati</taxon>
        <taxon>Methanobacteriota</taxon>
        <taxon>Stenosarchaea group</taxon>
        <taxon>Halobacteria</taxon>
        <taxon>Halobacteriales</taxon>
        <taxon>Haloferacaceae</taxon>
        <taxon>Halalkaliarchaeum</taxon>
    </lineage>
</organism>
<feature type="transmembrane region" description="Helical" evidence="1">
    <location>
        <begin position="31"/>
        <end position="55"/>
    </location>
</feature>
<evidence type="ECO:0000313" key="3">
    <source>
        <dbReference type="EMBL" id="AUX10516.1"/>
    </source>
</evidence>
<proteinExistence type="predicted"/>
<dbReference type="Pfam" id="PF07790">
    <property type="entry name" value="Pilin_N"/>
    <property type="match status" value="1"/>
</dbReference>
<keyword evidence="1" id="KW-1133">Transmembrane helix</keyword>
<dbReference type="InterPro" id="IPR013373">
    <property type="entry name" value="Flagellin/pilin_N_arc"/>
</dbReference>